<protein>
    <recommendedName>
        <fullName evidence="2">Sfi1 spindle body domain-containing protein</fullName>
    </recommendedName>
</protein>
<evidence type="ECO:0000259" key="2">
    <source>
        <dbReference type="Pfam" id="PF08457"/>
    </source>
</evidence>
<dbReference type="InterPro" id="IPR013665">
    <property type="entry name" value="Sfi1_dom"/>
</dbReference>
<name>A0A1S8BJR2_9PEZI</name>
<accession>A0A1S8BJR2</accession>
<dbReference type="STRING" id="420778.A0A1S8BJR2"/>
<comment type="caution">
    <text evidence="3">The sequence shown here is derived from an EMBL/GenBank/DDBJ whole genome shotgun (WGS) entry which is preliminary data.</text>
</comment>
<feature type="compositionally biased region" description="Basic and acidic residues" evidence="1">
    <location>
        <begin position="1383"/>
        <end position="1394"/>
    </location>
</feature>
<feature type="compositionally biased region" description="Low complexity" evidence="1">
    <location>
        <begin position="1205"/>
        <end position="1225"/>
    </location>
</feature>
<reference evidence="3 4" key="1">
    <citation type="submission" date="2017-01" db="EMBL/GenBank/DDBJ databases">
        <title>Draft genome sequence of Diplodia seriata F98.1, a fungal species involved in grapevine trunk diseases.</title>
        <authorList>
            <person name="Robert-Siegwald G."/>
            <person name="Vallet J."/>
            <person name="Abou-Mansour E."/>
            <person name="Xu J."/>
            <person name="Rey P."/>
            <person name="Bertsch C."/>
            <person name="Rego C."/>
            <person name="Larignon P."/>
            <person name="Fontaine F."/>
            <person name="Lebrun M.-H."/>
        </authorList>
    </citation>
    <scope>NUCLEOTIDE SEQUENCE [LARGE SCALE GENOMIC DNA]</scope>
    <source>
        <strain evidence="3 4">F98.1</strain>
    </source>
</reference>
<feature type="compositionally biased region" description="Low complexity" evidence="1">
    <location>
        <begin position="1315"/>
        <end position="1334"/>
    </location>
</feature>
<feature type="compositionally biased region" description="Basic residues" evidence="1">
    <location>
        <begin position="271"/>
        <end position="280"/>
    </location>
</feature>
<feature type="compositionally biased region" description="Polar residues" evidence="1">
    <location>
        <begin position="1113"/>
        <end position="1128"/>
    </location>
</feature>
<feature type="region of interest" description="Disordered" evidence="1">
    <location>
        <begin position="1198"/>
        <end position="1296"/>
    </location>
</feature>
<dbReference type="OrthoDB" id="5215300at2759"/>
<dbReference type="Proteomes" id="UP000190776">
    <property type="component" value="Unassembled WGS sequence"/>
</dbReference>
<feature type="domain" description="Sfi1 spindle body" evidence="2">
    <location>
        <begin position="408"/>
        <end position="975"/>
    </location>
</feature>
<feature type="region of interest" description="Disordered" evidence="1">
    <location>
        <begin position="1"/>
        <end position="21"/>
    </location>
</feature>
<sequence length="1394" mass="156374">MPSSRRQHQQPVQPGPAYNADTYLPLSNQDVEVLYTIVTTAQRLHHSSTTPLPPYRALFTAYDHVLADRRIDPNQDRVYFRFLLRMRGVDTSTIAASDIDDGTRTLYGRFEMLLAEMGIQLEVDEGGAAGVVVEEEAIEEDDDGDYGERQDFPAAGTPSLPQLSRRASFDDTTFHRSRRWDDDADDEEEEDAVPRSRRSRSRASDVLPPSRLRRPSSRASDTAAFPRRRRASDRNDVAALAAPSAMHSGFPNRGRRLSSKNLLHAAEHARRSSRQGHGSRARSQSSQGSLKITRTEEIQRPVREPGFYDVDDFSTVPSRRSSISGPAPDENHFVPPEMLYRPSPTQMLADADTFLHARTLFAARKALRMWRDQAMALREREAQMEEAADLFNKKKRADAAFESLSVTVKARRAERETERFYEHNYQRVAKAFDQCKMWTALNHWHANTVNAIRLTNRARAHVLLQKMFKAWYEQTAIEHEKIRRFRLKKFFRKWQRRYDTIKENEEMAETAHATNVIQDTLLACFWEFTERKASRWYEDKLLVRVWAILVEKIAFITERQAAVGLMVERDMKSKLFHLIANKMLNLQTLEPAAQNFREQKLLAQAFGNVKKQAQLRPLERQLTQRVVQSRAHEIFTVWHVRADQSVMATRLDRRRILGNAFTTWNENLRCFALRARIDGRIVLESLRKWMLEARASLFIRVRDARTKERVFRGWTGMVQDQNARLGRAERTCIILQDTRLKRKALGHLRYVLEGRKQHEAEALALYEPSLLKKTWPKLLERHQHLQQLEQWGSDAQFYTVTTHALKRWKDSTHQAQKIRRREAYATIRRRTKLSMARRAFEKWRGKALAIEFMERQAQELQENAILGTAMRQLDHWRDKMISVTQMAATADGFRGRELATRALGVWGSKLQDISRDEEKASTFMRVHVEVEASACLKKLNWRLFQIQQQKQSGVALEGRNFEKHVREMLRHWSEHMQRRRDLGVQAAPVFEDREDQAVAVDQRSEDLLDLTGEREVDNDAGIARNEHWTPFDSALDVGDLKLKLNFDPNVLDRPILQPRPPGRSFSPEKPNPLAMTIRNPTDAAAAFASTPLPAYLRSPSKRSTVKARLAALSNNENRPPHPLSQTATAAAPAGGDVIPSFTTSSAATPAAYSSTAAGGSGRGGAPSYSNSTFALNTHTGSTTPMAAPAGFGTFGGTFGGGGRAAPGTAPPAMRKTTTTTNNGNNNDDDDDNDVEPTAFAVPPNTTTNNDGDGGGGDNARRGGTATKTKHNFGASTMLAATPGPPPQTAPASTSRLGAITPFSRKLTAQGYYANANTPATTTGRGRGRSSSSSARGGGVMGGAYGSGVGLGLGLAASSGFGGGFGGFEDIREDRESSPLVVQADDRRSSRESSP</sequence>
<evidence type="ECO:0000313" key="3">
    <source>
        <dbReference type="EMBL" id="OMP87724.1"/>
    </source>
</evidence>
<gene>
    <name evidence="3" type="ORF">BK809_0007812</name>
</gene>
<feature type="region of interest" description="Disordered" evidence="1">
    <location>
        <begin position="1363"/>
        <end position="1394"/>
    </location>
</feature>
<organism evidence="3 4">
    <name type="scientific">Diplodia seriata</name>
    <dbReference type="NCBI Taxonomy" id="420778"/>
    <lineage>
        <taxon>Eukaryota</taxon>
        <taxon>Fungi</taxon>
        <taxon>Dikarya</taxon>
        <taxon>Ascomycota</taxon>
        <taxon>Pezizomycotina</taxon>
        <taxon>Dothideomycetes</taxon>
        <taxon>Dothideomycetes incertae sedis</taxon>
        <taxon>Botryosphaeriales</taxon>
        <taxon>Botryosphaeriaceae</taxon>
        <taxon>Diplodia</taxon>
    </lineage>
</organism>
<feature type="region of interest" description="Disordered" evidence="1">
    <location>
        <begin position="1315"/>
        <end position="1337"/>
    </location>
</feature>
<feature type="compositionally biased region" description="Acidic residues" evidence="1">
    <location>
        <begin position="182"/>
        <end position="191"/>
    </location>
</feature>
<evidence type="ECO:0000256" key="1">
    <source>
        <dbReference type="SAM" id="MobiDB-lite"/>
    </source>
</evidence>
<proteinExistence type="predicted"/>
<feature type="region of interest" description="Disordered" evidence="1">
    <location>
        <begin position="265"/>
        <end position="294"/>
    </location>
</feature>
<feature type="region of interest" description="Disordered" evidence="1">
    <location>
        <begin position="138"/>
        <end position="235"/>
    </location>
</feature>
<evidence type="ECO:0000313" key="4">
    <source>
        <dbReference type="Proteomes" id="UP000190776"/>
    </source>
</evidence>
<dbReference type="EMBL" id="MSZU01000076">
    <property type="protein sequence ID" value="OMP87724.1"/>
    <property type="molecule type" value="Genomic_DNA"/>
</dbReference>
<dbReference type="Pfam" id="PF08457">
    <property type="entry name" value="Sfi1"/>
    <property type="match status" value="1"/>
</dbReference>
<feature type="region of interest" description="Disordered" evidence="1">
    <location>
        <begin position="1113"/>
        <end position="1136"/>
    </location>
</feature>